<keyword evidence="2" id="KW-1185">Reference proteome</keyword>
<proteinExistence type="predicted"/>
<name>A0A6J1M0I4_DROHY</name>
<feature type="domain" description="Transcriptional cofactor Bfc" evidence="1">
    <location>
        <begin position="122"/>
        <end position="198"/>
    </location>
</feature>
<evidence type="ECO:0000313" key="2">
    <source>
        <dbReference type="Proteomes" id="UP000504633"/>
    </source>
</evidence>
<dbReference type="Pfam" id="PF22576">
    <property type="entry name" value="Bfc"/>
    <property type="match status" value="1"/>
</dbReference>
<gene>
    <name evidence="3" type="primary">LOC111598798</name>
</gene>
<dbReference type="GeneID" id="111598798"/>
<dbReference type="RefSeq" id="XP_023169983.1">
    <property type="nucleotide sequence ID" value="XM_023314215.2"/>
</dbReference>
<dbReference type="Proteomes" id="UP000504633">
    <property type="component" value="Unplaced"/>
</dbReference>
<dbReference type="AlphaFoldDB" id="A0A6J1M0I4"/>
<organism evidence="2 3">
    <name type="scientific">Drosophila hydei</name>
    <name type="common">Fruit fly</name>
    <dbReference type="NCBI Taxonomy" id="7224"/>
    <lineage>
        <taxon>Eukaryota</taxon>
        <taxon>Metazoa</taxon>
        <taxon>Ecdysozoa</taxon>
        <taxon>Arthropoda</taxon>
        <taxon>Hexapoda</taxon>
        <taxon>Insecta</taxon>
        <taxon>Pterygota</taxon>
        <taxon>Neoptera</taxon>
        <taxon>Endopterygota</taxon>
        <taxon>Diptera</taxon>
        <taxon>Brachycera</taxon>
        <taxon>Muscomorpha</taxon>
        <taxon>Ephydroidea</taxon>
        <taxon>Drosophilidae</taxon>
        <taxon>Drosophila</taxon>
    </lineage>
</organism>
<dbReference type="KEGG" id="dhe:111598798"/>
<reference evidence="3" key="1">
    <citation type="submission" date="2025-08" db="UniProtKB">
        <authorList>
            <consortium name="RefSeq"/>
        </authorList>
    </citation>
    <scope>IDENTIFICATION</scope>
    <source>
        <strain evidence="3">15085-1641.00</strain>
        <tissue evidence="3">Whole body</tissue>
    </source>
</reference>
<evidence type="ECO:0000313" key="3">
    <source>
        <dbReference type="RefSeq" id="XP_023169983.1"/>
    </source>
</evidence>
<accession>A0A6J1M0I4</accession>
<dbReference type="OrthoDB" id="6624851at2759"/>
<evidence type="ECO:0000259" key="1">
    <source>
        <dbReference type="Pfam" id="PF22576"/>
    </source>
</evidence>
<protein>
    <submittedName>
        <fullName evidence="3">Uncharacterized protein LOC111598798</fullName>
    </submittedName>
</protein>
<dbReference type="InterPro" id="IPR054459">
    <property type="entry name" value="Bfc_dom"/>
</dbReference>
<dbReference type="OMA" id="RTDRCKF"/>
<sequence length="311" mass="36216">MGTAPPVPQLLYMFDFVVDDLVIIRKNHCAPEEYSTCVEFTFRSNLYINLCDREYGSCVNPKQPKCGKCSIFPLDRPVTNDDRLLIHVYKKRTDRCKFLIGMTDMEVKPLFDQIDKKFNEENADWLTKRQENLKNLPRIKNSNRDMMDTCKCFNAGFRRLEQLCPNHVVVKRMLPLFNLCSQQTGNMVLILRLLCYGPTIVSSLQKVGNKFVAAPRPLYEHPCYIIPEERDGKHPTKGYRYFACNLDKLCPCDYCEDEFERDCPTVPCANQCRRIVEQYKPCGECADVPLLPPRFVSRQNLLAKRKCKKKK</sequence>